<dbReference type="EMBL" id="SGPK01000060">
    <property type="protein sequence ID" value="THH09530.1"/>
    <property type="molecule type" value="Genomic_DNA"/>
</dbReference>
<evidence type="ECO:0000256" key="2">
    <source>
        <dbReference type="ARBA" id="ARBA00010979"/>
    </source>
</evidence>
<comment type="subcellular location">
    <subcellularLocation>
        <location evidence="1">Nucleus</location>
    </subcellularLocation>
</comment>
<proteinExistence type="inferred from homology"/>
<keyword evidence="7" id="KW-1185">Reference proteome</keyword>
<feature type="region of interest" description="Disordered" evidence="4">
    <location>
        <begin position="34"/>
        <end position="58"/>
    </location>
</feature>
<dbReference type="GO" id="GO:0032040">
    <property type="term" value="C:small-subunit processome"/>
    <property type="evidence" value="ECO:0007669"/>
    <property type="project" value="TreeGrafter"/>
</dbReference>
<comment type="caution">
    <text evidence="6">The sequence shown here is derived from an EMBL/GenBank/DDBJ whole genome shotgun (WGS) entry which is preliminary data.</text>
</comment>
<dbReference type="PANTHER" id="PTHR13237">
    <property type="entry name" value="SOMETHING ABOUT SILENCING PROTEIN 10-RELATED"/>
    <property type="match status" value="1"/>
</dbReference>
<evidence type="ECO:0000256" key="3">
    <source>
        <dbReference type="ARBA" id="ARBA00023242"/>
    </source>
</evidence>
<gene>
    <name evidence="6" type="ORF">EW145_g1943</name>
</gene>
<evidence type="ECO:0000259" key="5">
    <source>
        <dbReference type="Pfam" id="PF09368"/>
    </source>
</evidence>
<organism evidence="6 7">
    <name type="scientific">Phellinidium pouzarii</name>
    <dbReference type="NCBI Taxonomy" id="167371"/>
    <lineage>
        <taxon>Eukaryota</taxon>
        <taxon>Fungi</taxon>
        <taxon>Dikarya</taxon>
        <taxon>Basidiomycota</taxon>
        <taxon>Agaricomycotina</taxon>
        <taxon>Agaricomycetes</taxon>
        <taxon>Hymenochaetales</taxon>
        <taxon>Hymenochaetaceae</taxon>
        <taxon>Phellinidium</taxon>
    </lineage>
</organism>
<dbReference type="InterPro" id="IPR018972">
    <property type="entry name" value="Sas10_C_dom"/>
</dbReference>
<name>A0A4S4LI52_9AGAM</name>
<dbReference type="GO" id="GO:0000462">
    <property type="term" value="P:maturation of SSU-rRNA from tricistronic rRNA transcript (SSU-rRNA, 5.8S rRNA, LSU-rRNA)"/>
    <property type="evidence" value="ECO:0007669"/>
    <property type="project" value="TreeGrafter"/>
</dbReference>
<sequence length="92" mass="10207">MSSLVNIYSIDFDDDSASGQRSITRAILANKGLTPKRGKSVRNPRVKKRQKFEKAKRKLSSQKAVYKGGISETGRYDGEKSGISKVVKSIKM</sequence>
<keyword evidence="3" id="KW-0539">Nucleus</keyword>
<evidence type="ECO:0000256" key="4">
    <source>
        <dbReference type="SAM" id="MobiDB-lite"/>
    </source>
</evidence>
<dbReference type="PANTHER" id="PTHR13237:SF8">
    <property type="entry name" value="SOMETHING ABOUT SILENCING PROTEIN 10"/>
    <property type="match status" value="1"/>
</dbReference>
<evidence type="ECO:0000256" key="1">
    <source>
        <dbReference type="ARBA" id="ARBA00004123"/>
    </source>
</evidence>
<comment type="similarity">
    <text evidence="2">Belongs to the SAS10 family.</text>
</comment>
<accession>A0A4S4LI52</accession>
<dbReference type="OrthoDB" id="1924577at2759"/>
<feature type="domain" description="Sas10 C-terminal" evidence="5">
    <location>
        <begin position="18"/>
        <end position="92"/>
    </location>
</feature>
<dbReference type="Pfam" id="PF09368">
    <property type="entry name" value="Sas10"/>
    <property type="match status" value="1"/>
</dbReference>
<dbReference type="Proteomes" id="UP000308199">
    <property type="component" value="Unassembled WGS sequence"/>
</dbReference>
<evidence type="ECO:0000313" key="7">
    <source>
        <dbReference type="Proteomes" id="UP000308199"/>
    </source>
</evidence>
<protein>
    <recommendedName>
        <fullName evidence="5">Sas10 C-terminal domain-containing protein</fullName>
    </recommendedName>
</protein>
<reference evidence="6 7" key="1">
    <citation type="submission" date="2019-02" db="EMBL/GenBank/DDBJ databases">
        <title>Genome sequencing of the rare red list fungi Phellinidium pouzarii.</title>
        <authorList>
            <person name="Buettner E."/>
            <person name="Kellner H."/>
        </authorList>
    </citation>
    <scope>NUCLEOTIDE SEQUENCE [LARGE SCALE GENOMIC DNA]</scope>
    <source>
        <strain evidence="6 7">DSM 108285</strain>
    </source>
</reference>
<evidence type="ECO:0000313" key="6">
    <source>
        <dbReference type="EMBL" id="THH09530.1"/>
    </source>
</evidence>
<dbReference type="AlphaFoldDB" id="A0A4S4LI52"/>